<dbReference type="PRINTS" id="PR00032">
    <property type="entry name" value="HTHARAC"/>
</dbReference>
<evidence type="ECO:0000313" key="5">
    <source>
        <dbReference type="EMBL" id="BAY67796.1"/>
    </source>
</evidence>
<accession>A0A1Z4KFM4</accession>
<dbReference type="GO" id="GO:0043565">
    <property type="term" value="F:sequence-specific DNA binding"/>
    <property type="evidence" value="ECO:0007669"/>
    <property type="project" value="InterPro"/>
</dbReference>
<dbReference type="PROSITE" id="PS00041">
    <property type="entry name" value="HTH_ARAC_FAMILY_1"/>
    <property type="match status" value="1"/>
</dbReference>
<evidence type="ECO:0000259" key="4">
    <source>
        <dbReference type="PROSITE" id="PS01124"/>
    </source>
</evidence>
<evidence type="ECO:0000256" key="2">
    <source>
        <dbReference type="ARBA" id="ARBA00023125"/>
    </source>
</evidence>
<dbReference type="Gene3D" id="1.10.10.60">
    <property type="entry name" value="Homeodomain-like"/>
    <property type="match status" value="2"/>
</dbReference>
<organism evidence="5 6">
    <name type="scientific">Trichormus variabilis NIES-23</name>
    <dbReference type="NCBI Taxonomy" id="1973479"/>
    <lineage>
        <taxon>Bacteria</taxon>
        <taxon>Bacillati</taxon>
        <taxon>Cyanobacteriota</taxon>
        <taxon>Cyanophyceae</taxon>
        <taxon>Nostocales</taxon>
        <taxon>Nostocaceae</taxon>
        <taxon>Trichormus</taxon>
    </lineage>
</organism>
<keyword evidence="3" id="KW-0804">Transcription</keyword>
<sequence>MTITLTLAEEEELYAQAAQNSIYKSALPFFESWSEIPKQLGKGYIQWIEVYPELWLKIEEYQYSDDVIFQYPESEHPLQFSVLTSGICRDNFGQVGGGYTAISGGGIQPSKNIFYTKSQKIVSVDIQMPPQLLATFFPGQDGEIPPELTIFAKGEDWQTLIFPEATTAVNLVARQIINCPYEGMTKRMYLQGKVIELMALQLAPILAEHKKSQPSPRLRRETIDSIYQAREILLSRLENTPSLLDLAQTVGVSERTLRRGFQELFNTTVFGYLTNQRMEKAEKLLCSGQFPITEVAMMVGYSSSSHFTAAFKRQFGITPRECAAGKLSVWR</sequence>
<proteinExistence type="predicted"/>
<dbReference type="InterPro" id="IPR020449">
    <property type="entry name" value="Tscrpt_reg_AraC-type_HTH"/>
</dbReference>
<dbReference type="PANTHER" id="PTHR47893">
    <property type="entry name" value="REGULATORY PROTEIN PCHR"/>
    <property type="match status" value="1"/>
</dbReference>
<dbReference type="GO" id="GO:0003700">
    <property type="term" value="F:DNA-binding transcription factor activity"/>
    <property type="evidence" value="ECO:0007669"/>
    <property type="project" value="InterPro"/>
</dbReference>
<dbReference type="PROSITE" id="PS01124">
    <property type="entry name" value="HTH_ARAC_FAMILY_2"/>
    <property type="match status" value="1"/>
</dbReference>
<dbReference type="InterPro" id="IPR053142">
    <property type="entry name" value="PchR_regulatory_protein"/>
</dbReference>
<reference evidence="5 6" key="1">
    <citation type="submission" date="2017-06" db="EMBL/GenBank/DDBJ databases">
        <title>Genome sequencing of cyanobaciteial culture collection at National Institute for Environmental Studies (NIES).</title>
        <authorList>
            <person name="Hirose Y."/>
            <person name="Shimura Y."/>
            <person name="Fujisawa T."/>
            <person name="Nakamura Y."/>
            <person name="Kawachi M."/>
        </authorList>
    </citation>
    <scope>NUCLEOTIDE SEQUENCE [LARGE SCALE GENOMIC DNA]</scope>
    <source>
        <strain evidence="5 6">NIES-23</strain>
    </source>
</reference>
<dbReference type="InterPro" id="IPR009057">
    <property type="entry name" value="Homeodomain-like_sf"/>
</dbReference>
<dbReference type="PANTHER" id="PTHR47893:SF1">
    <property type="entry name" value="REGULATORY PROTEIN PCHR"/>
    <property type="match status" value="1"/>
</dbReference>
<gene>
    <name evidence="5" type="ORF">NIES23_05780</name>
</gene>
<dbReference type="EMBL" id="AP018216">
    <property type="protein sequence ID" value="BAY67796.1"/>
    <property type="molecule type" value="Genomic_DNA"/>
</dbReference>
<evidence type="ECO:0000313" key="6">
    <source>
        <dbReference type="Proteomes" id="UP000217507"/>
    </source>
</evidence>
<protein>
    <submittedName>
        <fullName evidence="5">Transcriptional regulator</fullName>
    </submittedName>
</protein>
<dbReference type="Pfam" id="PF12833">
    <property type="entry name" value="HTH_18"/>
    <property type="match status" value="1"/>
</dbReference>
<dbReference type="SMART" id="SM00342">
    <property type="entry name" value="HTH_ARAC"/>
    <property type="match status" value="1"/>
</dbReference>
<name>A0A1Z4KFM4_ANAVA</name>
<feature type="domain" description="HTH araC/xylS-type" evidence="4">
    <location>
        <begin position="227"/>
        <end position="325"/>
    </location>
</feature>
<dbReference type="AlphaFoldDB" id="A0A1Z4KFM4"/>
<dbReference type="InterPro" id="IPR018062">
    <property type="entry name" value="HTH_AraC-typ_CS"/>
</dbReference>
<evidence type="ECO:0000256" key="3">
    <source>
        <dbReference type="ARBA" id="ARBA00023163"/>
    </source>
</evidence>
<evidence type="ECO:0000256" key="1">
    <source>
        <dbReference type="ARBA" id="ARBA00023015"/>
    </source>
</evidence>
<keyword evidence="1" id="KW-0805">Transcription regulation</keyword>
<dbReference type="InterPro" id="IPR018060">
    <property type="entry name" value="HTH_AraC"/>
</dbReference>
<dbReference type="Proteomes" id="UP000217507">
    <property type="component" value="Chromosome"/>
</dbReference>
<dbReference type="SUPFAM" id="SSF46689">
    <property type="entry name" value="Homeodomain-like"/>
    <property type="match status" value="2"/>
</dbReference>
<keyword evidence="2" id="KW-0238">DNA-binding</keyword>